<dbReference type="EMBL" id="JABANP010000232">
    <property type="protein sequence ID" value="KAF4686177.1"/>
    <property type="molecule type" value="Genomic_DNA"/>
</dbReference>
<evidence type="ECO:0000313" key="2">
    <source>
        <dbReference type="EMBL" id="KAF4686177.1"/>
    </source>
</evidence>
<dbReference type="AlphaFoldDB" id="A0A7J6NRM7"/>
<evidence type="ECO:0000313" key="3">
    <source>
        <dbReference type="Proteomes" id="UP000541610"/>
    </source>
</evidence>
<gene>
    <name evidence="2" type="ORF">FOZ60_005615</name>
</gene>
<comment type="caution">
    <text evidence="2">The sequence shown here is derived from an EMBL/GenBank/DDBJ whole genome shotgun (WGS) entry which is preliminary data.</text>
</comment>
<name>A0A7J6NRM7_PEROL</name>
<proteinExistence type="predicted"/>
<reference evidence="2 3" key="1">
    <citation type="submission" date="2020-04" db="EMBL/GenBank/DDBJ databases">
        <title>Perkinsus olseni comparative genomics.</title>
        <authorList>
            <person name="Bogema D.R."/>
        </authorList>
    </citation>
    <scope>NUCLEOTIDE SEQUENCE [LARGE SCALE GENOMIC DNA]</scope>
    <source>
        <strain evidence="2">00978-12</strain>
    </source>
</reference>
<dbReference type="Proteomes" id="UP000541610">
    <property type="component" value="Unassembled WGS sequence"/>
</dbReference>
<sequence length="241" mass="26457">MLHQLVIFLFASFYSLLSVAQPVQQPAGVYSGSINLEGRRYAATVTFSETDAVIEHLKIVCPSGLETTLNDAPYTFNGTRLNLIDTGSLPAEFTNSNTQLEYFPDDDLVTVYNSASSHLPLTLSREVDEKNYPHPSGPYTGKIFVNNAQFYVGALFSQDGSVLESLIIDFHGLEPITASDVSYNMIGTKVDISGDSPLSETFDRLNAELEYEEGIITLKVYGAGTLSVTMHPVSISRLLRR</sequence>
<feature type="signal peptide" evidence="1">
    <location>
        <begin position="1"/>
        <end position="20"/>
    </location>
</feature>
<keyword evidence="1" id="KW-0732">Signal</keyword>
<accession>A0A7J6NRM7</accession>
<protein>
    <submittedName>
        <fullName evidence="2">Uncharacterized protein</fullName>
    </submittedName>
</protein>
<feature type="chain" id="PRO_5029761823" evidence="1">
    <location>
        <begin position="21"/>
        <end position="241"/>
    </location>
</feature>
<organism evidence="2 3">
    <name type="scientific">Perkinsus olseni</name>
    <name type="common">Perkinsus atlanticus</name>
    <dbReference type="NCBI Taxonomy" id="32597"/>
    <lineage>
        <taxon>Eukaryota</taxon>
        <taxon>Sar</taxon>
        <taxon>Alveolata</taxon>
        <taxon>Perkinsozoa</taxon>
        <taxon>Perkinsea</taxon>
        <taxon>Perkinsida</taxon>
        <taxon>Perkinsidae</taxon>
        <taxon>Perkinsus</taxon>
    </lineage>
</organism>
<evidence type="ECO:0000256" key="1">
    <source>
        <dbReference type="SAM" id="SignalP"/>
    </source>
</evidence>